<reference evidence="1" key="1">
    <citation type="submission" date="2022-10" db="EMBL/GenBank/DDBJ databases">
        <title>Characterization and whole genome sequencing of a new Roseateles species, isolated from fresh water.</title>
        <authorList>
            <person name="Guliayeva D.Y."/>
            <person name="Akhremchuk A.E."/>
            <person name="Sikolenko M.A."/>
            <person name="Valentovich L.N."/>
            <person name="Sidarenka A.V."/>
        </authorList>
    </citation>
    <scope>NUCLEOTIDE SEQUENCE</scope>
    <source>
        <strain evidence="1">BIM B-1768</strain>
    </source>
</reference>
<dbReference type="InterPro" id="IPR011989">
    <property type="entry name" value="ARM-like"/>
</dbReference>
<dbReference type="PANTHER" id="PTHR12697">
    <property type="entry name" value="PBS LYASE HEAT-LIKE PROTEIN"/>
    <property type="match status" value="1"/>
</dbReference>
<dbReference type="SUPFAM" id="SSF48371">
    <property type="entry name" value="ARM repeat"/>
    <property type="match status" value="1"/>
</dbReference>
<dbReference type="Gene3D" id="1.25.10.10">
    <property type="entry name" value="Leucine-rich Repeat Variant"/>
    <property type="match status" value="1"/>
</dbReference>
<dbReference type="InterPro" id="IPR016024">
    <property type="entry name" value="ARM-type_fold"/>
</dbReference>
<dbReference type="Pfam" id="PF13646">
    <property type="entry name" value="HEAT_2"/>
    <property type="match status" value="2"/>
</dbReference>
<dbReference type="RefSeq" id="WP_261756505.1">
    <property type="nucleotide sequence ID" value="NZ_CP104562.2"/>
</dbReference>
<accession>A0ABY6AWT1</accession>
<sequence>MGLIKSTAAPARDGLNTRTKCRDCEGLQLQLDDERPEVRRLAARDLGERGDCPAAAPALLQRLAHEPRMDVREALLHALVQLKAPEAAAGLVDCLRQGDTALRNQAIEALRQWPDEALPLMRQLLADDDAHLRIHAVRVLEGLGLPEVAGLLARALVSETHVNVCASLLESLSQIGDAQAVEAIEAARRRFDDQPYIDFAARAALQRCTSVTTP</sequence>
<dbReference type="SMART" id="SM00567">
    <property type="entry name" value="EZ_HEAT"/>
    <property type="match status" value="5"/>
</dbReference>
<dbReference type="InterPro" id="IPR004155">
    <property type="entry name" value="PBS_lyase_HEAT"/>
</dbReference>
<dbReference type="Proteomes" id="UP001064933">
    <property type="component" value="Chromosome"/>
</dbReference>
<proteinExistence type="predicted"/>
<name>A0ABY6AWT1_9BURK</name>
<evidence type="ECO:0000313" key="1">
    <source>
        <dbReference type="EMBL" id="UXH76768.1"/>
    </source>
</evidence>
<organism evidence="1 2">
    <name type="scientific">Roseateles amylovorans</name>
    <dbReference type="NCBI Taxonomy" id="2978473"/>
    <lineage>
        <taxon>Bacteria</taxon>
        <taxon>Pseudomonadati</taxon>
        <taxon>Pseudomonadota</taxon>
        <taxon>Betaproteobacteria</taxon>
        <taxon>Burkholderiales</taxon>
        <taxon>Sphaerotilaceae</taxon>
        <taxon>Roseateles</taxon>
    </lineage>
</organism>
<dbReference type="PANTHER" id="PTHR12697:SF38">
    <property type="entry name" value="PBS LYASE HEAT DOMAIN PROTEIN REPEAT-CONTAINING PROTEIN"/>
    <property type="match status" value="1"/>
</dbReference>
<gene>
    <name evidence="1" type="ORF">N4261_17225</name>
</gene>
<protein>
    <submittedName>
        <fullName evidence="1">HEAT repeat domain-containing protein</fullName>
    </submittedName>
</protein>
<keyword evidence="2" id="KW-1185">Reference proteome</keyword>
<evidence type="ECO:0000313" key="2">
    <source>
        <dbReference type="Proteomes" id="UP001064933"/>
    </source>
</evidence>
<dbReference type="EMBL" id="CP104562">
    <property type="protein sequence ID" value="UXH76768.1"/>
    <property type="molecule type" value="Genomic_DNA"/>
</dbReference>